<keyword evidence="2" id="KW-1185">Reference proteome</keyword>
<proteinExistence type="predicted"/>
<name>A0A1I7EXN5_9FLAO</name>
<reference evidence="1 2" key="1">
    <citation type="submission" date="2016-10" db="EMBL/GenBank/DDBJ databases">
        <authorList>
            <person name="de Groot N.N."/>
        </authorList>
    </citation>
    <scope>NUCLEOTIDE SEQUENCE [LARGE SCALE GENOMIC DNA]</scope>
    <source>
        <strain evidence="1 2">CGMCC 1.12333</strain>
    </source>
</reference>
<dbReference type="AlphaFoldDB" id="A0A1I7EXN5"/>
<sequence>MIIHNLDGFRLTLHQEYIEVNFHNASHFDEASFLQALQLKYEHYGEKAVGIWVLRTDIAATHSFDPMILVTYKKVLEENARWVVVISKELSDLKDLQYVQQFTTIPCNFVSTATEADTWVRKLNEL</sequence>
<accession>A0A1I7EXN5</accession>
<gene>
    <name evidence="1" type="ORF">SAMN05216480_101394</name>
</gene>
<dbReference type="EMBL" id="FPBK01000001">
    <property type="protein sequence ID" value="SFU28692.1"/>
    <property type="molecule type" value="Genomic_DNA"/>
</dbReference>
<dbReference type="OrthoDB" id="1438282at2"/>
<evidence type="ECO:0000313" key="2">
    <source>
        <dbReference type="Proteomes" id="UP000199138"/>
    </source>
</evidence>
<evidence type="ECO:0008006" key="3">
    <source>
        <dbReference type="Google" id="ProtNLM"/>
    </source>
</evidence>
<dbReference type="RefSeq" id="WP_093022257.1">
    <property type="nucleotide sequence ID" value="NZ_FPBK01000001.1"/>
</dbReference>
<dbReference type="Proteomes" id="UP000199138">
    <property type="component" value="Unassembled WGS sequence"/>
</dbReference>
<evidence type="ECO:0000313" key="1">
    <source>
        <dbReference type="EMBL" id="SFU28692.1"/>
    </source>
</evidence>
<organism evidence="1 2">
    <name type="scientific">Pustulibacterium marinum</name>
    <dbReference type="NCBI Taxonomy" id="1224947"/>
    <lineage>
        <taxon>Bacteria</taxon>
        <taxon>Pseudomonadati</taxon>
        <taxon>Bacteroidota</taxon>
        <taxon>Flavobacteriia</taxon>
        <taxon>Flavobacteriales</taxon>
        <taxon>Flavobacteriaceae</taxon>
        <taxon>Pustulibacterium</taxon>
    </lineage>
</organism>
<protein>
    <recommendedName>
        <fullName evidence="3">SpoIIAA-like</fullName>
    </recommendedName>
</protein>